<reference evidence="1 2" key="1">
    <citation type="submission" date="2019-03" db="EMBL/GenBank/DDBJ databases">
        <title>First draft genome of Liparis tanakae, snailfish: a comprehensive survey of snailfish specific genes.</title>
        <authorList>
            <person name="Kim W."/>
            <person name="Song I."/>
            <person name="Jeong J.-H."/>
            <person name="Kim D."/>
            <person name="Kim S."/>
            <person name="Ryu S."/>
            <person name="Song J.Y."/>
            <person name="Lee S.K."/>
        </authorList>
    </citation>
    <scope>NUCLEOTIDE SEQUENCE [LARGE SCALE GENOMIC DNA]</scope>
    <source>
        <tissue evidence="1">Muscle</tissue>
    </source>
</reference>
<name>A0A4Z2H517_9TELE</name>
<accession>A0A4Z2H517</accession>
<comment type="caution">
    <text evidence="1">The sequence shown here is derived from an EMBL/GenBank/DDBJ whole genome shotgun (WGS) entry which is preliminary data.</text>
</comment>
<dbReference type="EMBL" id="SRLO01000324">
    <property type="protein sequence ID" value="TNN60958.1"/>
    <property type="molecule type" value="Genomic_DNA"/>
</dbReference>
<evidence type="ECO:0000313" key="1">
    <source>
        <dbReference type="EMBL" id="TNN60958.1"/>
    </source>
</evidence>
<sequence>MLSSKLWRLRKLPVRLLSRLSLRGLSLAGRAARHTWAGESAAVSPLITQRDAGAPSRTFIRSADSLCVCDLDSFLMISTPLTGPELASLGGGRLHAPSSSMVCSLTVASQKQHRIKPLEEPSEEV</sequence>
<dbReference type="AlphaFoldDB" id="A0A4Z2H517"/>
<protein>
    <submittedName>
        <fullName evidence="1">Uncharacterized protein</fullName>
    </submittedName>
</protein>
<gene>
    <name evidence="1" type="ORF">EYF80_028838</name>
</gene>
<organism evidence="1 2">
    <name type="scientific">Liparis tanakae</name>
    <name type="common">Tanaka's snailfish</name>
    <dbReference type="NCBI Taxonomy" id="230148"/>
    <lineage>
        <taxon>Eukaryota</taxon>
        <taxon>Metazoa</taxon>
        <taxon>Chordata</taxon>
        <taxon>Craniata</taxon>
        <taxon>Vertebrata</taxon>
        <taxon>Euteleostomi</taxon>
        <taxon>Actinopterygii</taxon>
        <taxon>Neopterygii</taxon>
        <taxon>Teleostei</taxon>
        <taxon>Neoteleostei</taxon>
        <taxon>Acanthomorphata</taxon>
        <taxon>Eupercaria</taxon>
        <taxon>Perciformes</taxon>
        <taxon>Cottioidei</taxon>
        <taxon>Cottales</taxon>
        <taxon>Liparidae</taxon>
        <taxon>Liparis</taxon>
    </lineage>
</organism>
<proteinExistence type="predicted"/>
<keyword evidence="2" id="KW-1185">Reference proteome</keyword>
<dbReference type="Proteomes" id="UP000314294">
    <property type="component" value="Unassembled WGS sequence"/>
</dbReference>
<evidence type="ECO:0000313" key="2">
    <source>
        <dbReference type="Proteomes" id="UP000314294"/>
    </source>
</evidence>